<sequence>MDKKANLDILAYWKCNQYRYPEVASMAPDILSIPTSTVASKSTFSGSGKVLDQYRSSLTPNILEVLMCSRDWLYGQHGIHNTLFLFNLIQFLKVLLVQFS</sequence>
<dbReference type="GO" id="GO:0004022">
    <property type="term" value="F:alcohol dehydrogenase (NAD+) activity"/>
    <property type="evidence" value="ECO:0007669"/>
    <property type="project" value="UniProtKB-EC"/>
</dbReference>
<dbReference type="PANTHER" id="PTHR23272:SF192">
    <property type="entry name" value="ZINC FINGER BED DOMAIN-CONTAINING PROTEIN DAYSLEEPER-LIKE"/>
    <property type="match status" value="1"/>
</dbReference>
<reference evidence="2 3" key="1">
    <citation type="journal article" date="2017" name="Nature">
        <title>The Apostasia genome and the evolution of orchids.</title>
        <authorList>
            <person name="Zhang G.Q."/>
            <person name="Liu K.W."/>
            <person name="Li Z."/>
            <person name="Lohaus R."/>
            <person name="Hsiao Y.Y."/>
            <person name="Niu S.C."/>
            <person name="Wang J.Y."/>
            <person name="Lin Y.C."/>
            <person name="Xu Q."/>
            <person name="Chen L.J."/>
            <person name="Yoshida K."/>
            <person name="Fujiwara S."/>
            <person name="Wang Z.W."/>
            <person name="Zhang Y.Q."/>
            <person name="Mitsuda N."/>
            <person name="Wang M."/>
            <person name="Liu G.H."/>
            <person name="Pecoraro L."/>
            <person name="Huang H.X."/>
            <person name="Xiao X.J."/>
            <person name="Lin M."/>
            <person name="Wu X.Y."/>
            <person name="Wu W.L."/>
            <person name="Chen Y.Y."/>
            <person name="Chang S.B."/>
            <person name="Sakamoto S."/>
            <person name="Ohme-Takagi M."/>
            <person name="Yagi M."/>
            <person name="Zeng S.J."/>
            <person name="Shen C.Y."/>
            <person name="Yeh C.M."/>
            <person name="Luo Y.B."/>
            <person name="Tsai W.C."/>
            <person name="Van de Peer Y."/>
            <person name="Liu Z.J."/>
        </authorList>
    </citation>
    <scope>NUCLEOTIDE SEQUENCE [LARGE SCALE GENOMIC DNA]</scope>
    <source>
        <strain evidence="3">cv. Shenzhen</strain>
        <tissue evidence="2">Stem</tissue>
    </source>
</reference>
<dbReference type="EC" id="1.1.1.1" evidence="2"/>
<name>A0A2I0AEY6_9ASPA</name>
<dbReference type="PANTHER" id="PTHR23272">
    <property type="entry name" value="BED FINGER-RELATED"/>
    <property type="match status" value="1"/>
</dbReference>
<dbReference type="InterPro" id="IPR012337">
    <property type="entry name" value="RNaseH-like_sf"/>
</dbReference>
<organism evidence="2 3">
    <name type="scientific">Apostasia shenzhenica</name>
    <dbReference type="NCBI Taxonomy" id="1088818"/>
    <lineage>
        <taxon>Eukaryota</taxon>
        <taxon>Viridiplantae</taxon>
        <taxon>Streptophyta</taxon>
        <taxon>Embryophyta</taxon>
        <taxon>Tracheophyta</taxon>
        <taxon>Spermatophyta</taxon>
        <taxon>Magnoliopsida</taxon>
        <taxon>Liliopsida</taxon>
        <taxon>Asparagales</taxon>
        <taxon>Orchidaceae</taxon>
        <taxon>Apostasioideae</taxon>
        <taxon>Apostasia</taxon>
    </lineage>
</organism>
<evidence type="ECO:0000313" key="3">
    <source>
        <dbReference type="Proteomes" id="UP000236161"/>
    </source>
</evidence>
<keyword evidence="2" id="KW-0560">Oxidoreductase</keyword>
<protein>
    <submittedName>
        <fullName evidence="2">AC9 transposase</fullName>
        <ecNumber evidence="2">1.1.1.1</ecNumber>
    </submittedName>
</protein>
<evidence type="ECO:0000259" key="1">
    <source>
        <dbReference type="Pfam" id="PF05699"/>
    </source>
</evidence>
<dbReference type="SUPFAM" id="SSF53098">
    <property type="entry name" value="Ribonuclease H-like"/>
    <property type="match status" value="1"/>
</dbReference>
<dbReference type="AlphaFoldDB" id="A0A2I0AEY6"/>
<feature type="domain" description="HAT C-terminal dimerisation" evidence="1">
    <location>
        <begin position="5"/>
        <end position="73"/>
    </location>
</feature>
<keyword evidence="3" id="KW-1185">Reference proteome</keyword>
<accession>A0A2I0AEY6</accession>
<dbReference type="InterPro" id="IPR008906">
    <property type="entry name" value="HATC_C_dom"/>
</dbReference>
<dbReference type="EMBL" id="KZ451984">
    <property type="protein sequence ID" value="PKA54110.1"/>
    <property type="molecule type" value="Genomic_DNA"/>
</dbReference>
<dbReference type="STRING" id="1088818.A0A2I0AEY6"/>
<dbReference type="Proteomes" id="UP000236161">
    <property type="component" value="Unassembled WGS sequence"/>
</dbReference>
<proteinExistence type="predicted"/>
<dbReference type="OrthoDB" id="1893698at2759"/>
<gene>
    <name evidence="2" type="ORF">AXF42_Ash018120</name>
</gene>
<dbReference type="GO" id="GO:0046983">
    <property type="term" value="F:protein dimerization activity"/>
    <property type="evidence" value="ECO:0007669"/>
    <property type="project" value="InterPro"/>
</dbReference>
<evidence type="ECO:0000313" key="2">
    <source>
        <dbReference type="EMBL" id="PKA54110.1"/>
    </source>
</evidence>
<dbReference type="Pfam" id="PF05699">
    <property type="entry name" value="Dimer_Tnp_hAT"/>
    <property type="match status" value="1"/>
</dbReference>